<dbReference type="Proteomes" id="UP001418222">
    <property type="component" value="Unassembled WGS sequence"/>
</dbReference>
<gene>
    <name evidence="7" type="ORF">KSP39_PZI011638</name>
</gene>
<dbReference type="AlphaFoldDB" id="A0AAP0BGP8"/>
<evidence type="ECO:0000256" key="2">
    <source>
        <dbReference type="ARBA" id="ARBA00022448"/>
    </source>
</evidence>
<keyword evidence="2" id="KW-0813">Transport</keyword>
<evidence type="ECO:0000256" key="4">
    <source>
        <dbReference type="ARBA" id="ARBA00023136"/>
    </source>
</evidence>
<evidence type="ECO:0000256" key="1">
    <source>
        <dbReference type="ARBA" id="ARBA00005324"/>
    </source>
</evidence>
<accession>A0AAP0BGP8</accession>
<protein>
    <recommendedName>
        <fullName evidence="6">MHD domain-containing protein</fullName>
    </recommendedName>
</protein>
<evidence type="ECO:0000313" key="7">
    <source>
        <dbReference type="EMBL" id="KAK8938880.1"/>
    </source>
</evidence>
<evidence type="ECO:0000256" key="3">
    <source>
        <dbReference type="ARBA" id="ARBA00022927"/>
    </source>
</evidence>
<dbReference type="GO" id="GO:0005764">
    <property type="term" value="C:lysosome"/>
    <property type="evidence" value="ECO:0007669"/>
    <property type="project" value="TreeGrafter"/>
</dbReference>
<evidence type="ECO:0000256" key="5">
    <source>
        <dbReference type="ARBA" id="ARBA00029433"/>
    </source>
</evidence>
<dbReference type="InterPro" id="IPR036168">
    <property type="entry name" value="AP2_Mu_C_sf"/>
</dbReference>
<name>A0AAP0BGP8_9ASPA</name>
<dbReference type="EMBL" id="JBBWWQ010000009">
    <property type="protein sequence ID" value="KAK8938880.1"/>
    <property type="molecule type" value="Genomic_DNA"/>
</dbReference>
<dbReference type="GO" id="GO:0016197">
    <property type="term" value="P:endosomal transport"/>
    <property type="evidence" value="ECO:0007669"/>
    <property type="project" value="TreeGrafter"/>
</dbReference>
<evidence type="ECO:0000259" key="6">
    <source>
        <dbReference type="PROSITE" id="PS51072"/>
    </source>
</evidence>
<dbReference type="SUPFAM" id="SSF49447">
    <property type="entry name" value="Second domain of Mu2 adaptin subunit (ap50) of ap2 adaptor"/>
    <property type="match status" value="1"/>
</dbReference>
<comment type="caution">
    <text evidence="7">The sequence shown here is derived from an EMBL/GenBank/DDBJ whole genome shotgun (WGS) entry which is preliminary data.</text>
</comment>
<keyword evidence="8" id="KW-1185">Reference proteome</keyword>
<keyword evidence="3" id="KW-0653">Protein transport</keyword>
<comment type="subcellular location">
    <subcellularLocation>
        <location evidence="5">Endomembrane system</location>
        <topology evidence="5">Peripheral membrane protein</topology>
        <orientation evidence="5">Cytoplasmic side</orientation>
    </subcellularLocation>
</comment>
<sequence>MYDQDDILDVISISGQVKCRAELEGLPDVSLPLTGLKSANIEVLSFHFCAQVSEHGVDNKAFMFSPPLGNFVLIRYQASCSHNPPVKGFYQLSMVSEDEGAFLFKLRLMEGYKVLLSVKLCTVIMPFPRRRITSFDENPSIGTGSMTEQSVEWKIKTSGWSHLVLVRISSKTEVFFVFLVV</sequence>
<organism evidence="7 8">
    <name type="scientific">Platanthera zijinensis</name>
    <dbReference type="NCBI Taxonomy" id="2320716"/>
    <lineage>
        <taxon>Eukaryota</taxon>
        <taxon>Viridiplantae</taxon>
        <taxon>Streptophyta</taxon>
        <taxon>Embryophyta</taxon>
        <taxon>Tracheophyta</taxon>
        <taxon>Spermatophyta</taxon>
        <taxon>Magnoliopsida</taxon>
        <taxon>Liliopsida</taxon>
        <taxon>Asparagales</taxon>
        <taxon>Orchidaceae</taxon>
        <taxon>Orchidoideae</taxon>
        <taxon>Orchideae</taxon>
        <taxon>Orchidinae</taxon>
        <taxon>Platanthera</taxon>
    </lineage>
</organism>
<dbReference type="InterPro" id="IPR039591">
    <property type="entry name" value="AP5M1"/>
</dbReference>
<dbReference type="PANTHER" id="PTHR16082">
    <property type="entry name" value="AP-5 COMPLEX SUBUNIT MU-1"/>
    <property type="match status" value="1"/>
</dbReference>
<dbReference type="GO" id="GO:0030119">
    <property type="term" value="C:AP-type membrane coat adaptor complex"/>
    <property type="evidence" value="ECO:0007669"/>
    <property type="project" value="TreeGrafter"/>
</dbReference>
<dbReference type="GO" id="GO:0015031">
    <property type="term" value="P:protein transport"/>
    <property type="evidence" value="ECO:0007669"/>
    <property type="project" value="UniProtKB-KW"/>
</dbReference>
<keyword evidence="4" id="KW-0472">Membrane</keyword>
<dbReference type="GO" id="GO:0005829">
    <property type="term" value="C:cytosol"/>
    <property type="evidence" value="ECO:0007669"/>
    <property type="project" value="TreeGrafter"/>
</dbReference>
<feature type="domain" description="MHD" evidence="6">
    <location>
        <begin position="1"/>
        <end position="181"/>
    </location>
</feature>
<comment type="similarity">
    <text evidence="1">Belongs to the adaptor complexes medium subunit family.</text>
</comment>
<evidence type="ECO:0000313" key="8">
    <source>
        <dbReference type="Proteomes" id="UP001418222"/>
    </source>
</evidence>
<dbReference type="Pfam" id="PF00928">
    <property type="entry name" value="Adap_comp_sub"/>
    <property type="match status" value="1"/>
</dbReference>
<dbReference type="GO" id="GO:0005770">
    <property type="term" value="C:late endosome"/>
    <property type="evidence" value="ECO:0007669"/>
    <property type="project" value="TreeGrafter"/>
</dbReference>
<proteinExistence type="inferred from homology"/>
<dbReference type="InterPro" id="IPR028565">
    <property type="entry name" value="MHD"/>
</dbReference>
<dbReference type="PANTHER" id="PTHR16082:SF2">
    <property type="entry name" value="AP-5 COMPLEX SUBUNIT MU-1"/>
    <property type="match status" value="1"/>
</dbReference>
<dbReference type="Gene3D" id="2.60.40.1170">
    <property type="entry name" value="Mu homology domain, subdomain B"/>
    <property type="match status" value="1"/>
</dbReference>
<reference evidence="7 8" key="1">
    <citation type="journal article" date="2022" name="Nat. Plants">
        <title>Genomes of leafy and leafless Platanthera orchids illuminate the evolution of mycoheterotrophy.</title>
        <authorList>
            <person name="Li M.H."/>
            <person name="Liu K.W."/>
            <person name="Li Z."/>
            <person name="Lu H.C."/>
            <person name="Ye Q.L."/>
            <person name="Zhang D."/>
            <person name="Wang J.Y."/>
            <person name="Li Y.F."/>
            <person name="Zhong Z.M."/>
            <person name="Liu X."/>
            <person name="Yu X."/>
            <person name="Liu D.K."/>
            <person name="Tu X.D."/>
            <person name="Liu B."/>
            <person name="Hao Y."/>
            <person name="Liao X.Y."/>
            <person name="Jiang Y.T."/>
            <person name="Sun W.H."/>
            <person name="Chen J."/>
            <person name="Chen Y.Q."/>
            <person name="Ai Y."/>
            <person name="Zhai J.W."/>
            <person name="Wu S.S."/>
            <person name="Zhou Z."/>
            <person name="Hsiao Y.Y."/>
            <person name="Wu W.L."/>
            <person name="Chen Y.Y."/>
            <person name="Lin Y.F."/>
            <person name="Hsu J.L."/>
            <person name="Li C.Y."/>
            <person name="Wang Z.W."/>
            <person name="Zhao X."/>
            <person name="Zhong W.Y."/>
            <person name="Ma X.K."/>
            <person name="Ma L."/>
            <person name="Huang J."/>
            <person name="Chen G.Z."/>
            <person name="Huang M.Z."/>
            <person name="Huang L."/>
            <person name="Peng D.H."/>
            <person name="Luo Y.B."/>
            <person name="Zou S.Q."/>
            <person name="Chen S.P."/>
            <person name="Lan S."/>
            <person name="Tsai W.C."/>
            <person name="Van de Peer Y."/>
            <person name="Liu Z.J."/>
        </authorList>
    </citation>
    <scope>NUCLEOTIDE SEQUENCE [LARGE SCALE GENOMIC DNA]</scope>
    <source>
        <strain evidence="7">Lor287</strain>
    </source>
</reference>
<dbReference type="PROSITE" id="PS51072">
    <property type="entry name" value="MHD"/>
    <property type="match status" value="1"/>
</dbReference>